<dbReference type="InterPro" id="IPR022398">
    <property type="entry name" value="Peptidase_S8_His-AS"/>
</dbReference>
<protein>
    <submittedName>
        <fullName evidence="11">Alkaline proteinase</fullName>
    </submittedName>
</protein>
<evidence type="ECO:0000259" key="10">
    <source>
        <dbReference type="Pfam" id="PF05922"/>
    </source>
</evidence>
<comment type="similarity">
    <text evidence="1 6 7">Belongs to the peptidase S8 family.</text>
</comment>
<dbReference type="PANTHER" id="PTHR43806:SF58">
    <property type="entry name" value="ALKALINE PROTEASE 1-RELATED"/>
    <property type="match status" value="1"/>
</dbReference>
<dbReference type="InterPro" id="IPR010259">
    <property type="entry name" value="S8pro/Inhibitor_I9"/>
</dbReference>
<gene>
    <name evidence="11" type="ORF">F5X68DRAFT_262675</name>
</gene>
<dbReference type="CDD" id="cd04077">
    <property type="entry name" value="Peptidases_S8_PCSK9_ProteinaseK_like"/>
    <property type="match status" value="1"/>
</dbReference>
<keyword evidence="5 6" id="KW-0720">Serine protease</keyword>
<keyword evidence="3 8" id="KW-0732">Signal</keyword>
<dbReference type="PANTHER" id="PTHR43806">
    <property type="entry name" value="PEPTIDASE S8"/>
    <property type="match status" value="1"/>
</dbReference>
<dbReference type="Pfam" id="PF00082">
    <property type="entry name" value="Peptidase_S8"/>
    <property type="match status" value="1"/>
</dbReference>
<evidence type="ECO:0000259" key="9">
    <source>
        <dbReference type="Pfam" id="PF00082"/>
    </source>
</evidence>
<dbReference type="GO" id="GO:0005576">
    <property type="term" value="C:extracellular region"/>
    <property type="evidence" value="ECO:0007669"/>
    <property type="project" value="UniProtKB-ARBA"/>
</dbReference>
<dbReference type="PRINTS" id="PR00723">
    <property type="entry name" value="SUBTILISIN"/>
</dbReference>
<evidence type="ECO:0000256" key="1">
    <source>
        <dbReference type="ARBA" id="ARBA00011073"/>
    </source>
</evidence>
<dbReference type="FunFam" id="3.40.50.200:FF:000014">
    <property type="entry name" value="Proteinase K"/>
    <property type="match status" value="1"/>
</dbReference>
<dbReference type="PROSITE" id="PS00137">
    <property type="entry name" value="SUBTILASE_HIS"/>
    <property type="match status" value="1"/>
</dbReference>
<accession>A0A9P8VAF3</accession>
<keyword evidence="4 6" id="KW-0378">Hydrolase</keyword>
<evidence type="ECO:0000256" key="3">
    <source>
        <dbReference type="ARBA" id="ARBA00022729"/>
    </source>
</evidence>
<dbReference type="GO" id="GO:0004252">
    <property type="term" value="F:serine-type endopeptidase activity"/>
    <property type="evidence" value="ECO:0007669"/>
    <property type="project" value="UniProtKB-UniRule"/>
</dbReference>
<keyword evidence="12" id="KW-1185">Reference proteome</keyword>
<dbReference type="Proteomes" id="UP000770015">
    <property type="component" value="Unassembled WGS sequence"/>
</dbReference>
<feature type="active site" description="Charge relay system" evidence="6">
    <location>
        <position position="165"/>
    </location>
</feature>
<feature type="active site" description="Charge relay system" evidence="6">
    <location>
        <position position="352"/>
    </location>
</feature>
<dbReference type="OrthoDB" id="206201at2759"/>
<feature type="chain" id="PRO_5040423166" evidence="8">
    <location>
        <begin position="21"/>
        <end position="411"/>
    </location>
</feature>
<keyword evidence="2 6" id="KW-0645">Protease</keyword>
<dbReference type="InterPro" id="IPR036852">
    <property type="entry name" value="Peptidase_S8/S53_dom_sf"/>
</dbReference>
<dbReference type="AlphaFoldDB" id="A0A9P8VAF3"/>
<dbReference type="PROSITE" id="PS51892">
    <property type="entry name" value="SUBTILASE"/>
    <property type="match status" value="1"/>
</dbReference>
<dbReference type="InterPro" id="IPR037045">
    <property type="entry name" value="S8pro/Inhibitor_I9_sf"/>
</dbReference>
<evidence type="ECO:0000256" key="8">
    <source>
        <dbReference type="SAM" id="SignalP"/>
    </source>
</evidence>
<dbReference type="InterPro" id="IPR034193">
    <property type="entry name" value="PCSK9_ProteinaseK-like"/>
</dbReference>
<dbReference type="PROSITE" id="PS00138">
    <property type="entry name" value="SUBTILASE_SER"/>
    <property type="match status" value="1"/>
</dbReference>
<evidence type="ECO:0000313" key="12">
    <source>
        <dbReference type="Proteomes" id="UP000770015"/>
    </source>
</evidence>
<feature type="domain" description="Inhibitor I9" evidence="10">
    <location>
        <begin position="46"/>
        <end position="124"/>
    </location>
</feature>
<evidence type="ECO:0000256" key="6">
    <source>
        <dbReference type="PROSITE-ProRule" id="PRU01240"/>
    </source>
</evidence>
<dbReference type="GO" id="GO:0006508">
    <property type="term" value="P:proteolysis"/>
    <property type="evidence" value="ECO:0007669"/>
    <property type="project" value="UniProtKB-KW"/>
</dbReference>
<dbReference type="InterPro" id="IPR023827">
    <property type="entry name" value="Peptidase_S8_Asp-AS"/>
</dbReference>
<dbReference type="InterPro" id="IPR023828">
    <property type="entry name" value="Peptidase_S8_Ser-AS"/>
</dbReference>
<dbReference type="InterPro" id="IPR050131">
    <property type="entry name" value="Peptidase_S8_subtilisin-like"/>
</dbReference>
<dbReference type="SUPFAM" id="SSF52743">
    <property type="entry name" value="Subtilisin-like"/>
    <property type="match status" value="1"/>
</dbReference>
<reference evidence="11" key="1">
    <citation type="journal article" date="2021" name="Nat. Commun.">
        <title>Genetic determinants of endophytism in the Arabidopsis root mycobiome.</title>
        <authorList>
            <person name="Mesny F."/>
            <person name="Miyauchi S."/>
            <person name="Thiergart T."/>
            <person name="Pickel B."/>
            <person name="Atanasova L."/>
            <person name="Karlsson M."/>
            <person name="Huettel B."/>
            <person name="Barry K.W."/>
            <person name="Haridas S."/>
            <person name="Chen C."/>
            <person name="Bauer D."/>
            <person name="Andreopoulos W."/>
            <person name="Pangilinan J."/>
            <person name="LaButti K."/>
            <person name="Riley R."/>
            <person name="Lipzen A."/>
            <person name="Clum A."/>
            <person name="Drula E."/>
            <person name="Henrissat B."/>
            <person name="Kohler A."/>
            <person name="Grigoriev I.V."/>
            <person name="Martin F.M."/>
            <person name="Hacquard S."/>
        </authorList>
    </citation>
    <scope>NUCLEOTIDE SEQUENCE</scope>
    <source>
        <strain evidence="11">MPI-SDFR-AT-0117</strain>
    </source>
</reference>
<feature type="signal peptide" evidence="8">
    <location>
        <begin position="1"/>
        <end position="20"/>
    </location>
</feature>
<feature type="active site" description="Charge relay system" evidence="6">
    <location>
        <position position="196"/>
    </location>
</feature>
<organism evidence="11 12">
    <name type="scientific">Plectosphaerella plurivora</name>
    <dbReference type="NCBI Taxonomy" id="936078"/>
    <lineage>
        <taxon>Eukaryota</taxon>
        <taxon>Fungi</taxon>
        <taxon>Dikarya</taxon>
        <taxon>Ascomycota</taxon>
        <taxon>Pezizomycotina</taxon>
        <taxon>Sordariomycetes</taxon>
        <taxon>Hypocreomycetidae</taxon>
        <taxon>Glomerellales</taxon>
        <taxon>Plectosphaerellaceae</taxon>
        <taxon>Plectosphaerella</taxon>
    </lineage>
</organism>
<dbReference type="InterPro" id="IPR000209">
    <property type="entry name" value="Peptidase_S8/S53_dom"/>
</dbReference>
<evidence type="ECO:0000256" key="7">
    <source>
        <dbReference type="RuleBase" id="RU003355"/>
    </source>
</evidence>
<name>A0A9P8VAF3_9PEZI</name>
<evidence type="ECO:0000256" key="4">
    <source>
        <dbReference type="ARBA" id="ARBA00022801"/>
    </source>
</evidence>
<dbReference type="Pfam" id="PF05922">
    <property type="entry name" value="Inhibitor_I9"/>
    <property type="match status" value="1"/>
</dbReference>
<sequence>MVNFNNLAILVAAFLPVGLAAPVQQEQQERREEVSYGTVGSTIPGSYIVTLKEGLEKREVDSHLEWLSNVQARSLNKRDFPGVDKHFDIDEFHAYSGKFDAETIEEIKASPEVADVELDQIWTLYALTTQSGATWGLGTISSRNPTTTYVYDDTAGVGGFAYVVDSGVLTTHTQFGGRASLGFNAAGGSHVDTSGHGTHVAGTIAGSTYGVAKRASVISVKVFTGNTASTSVILNGYNWAVNDIRTRGRIARSAINLSLGGPVSSAFNNAVNAAFSAGVLTVVAAGNENQNAANVSPASASGSLTVGSIDSAWRRSTFSNYGAAVSVFAPGTGILSSWIGSNSATRSISGTSMAAPHVAGLAIYLQVLEGLSTASAVRSRIIALSTTGRIATSPALNGSPNRIAYNGNGRQ</sequence>
<evidence type="ECO:0000256" key="5">
    <source>
        <dbReference type="ARBA" id="ARBA00022825"/>
    </source>
</evidence>
<dbReference type="Gene3D" id="3.40.50.200">
    <property type="entry name" value="Peptidase S8/S53 domain"/>
    <property type="match status" value="1"/>
</dbReference>
<dbReference type="EMBL" id="JAGSXJ010000015">
    <property type="protein sequence ID" value="KAH6685434.1"/>
    <property type="molecule type" value="Genomic_DNA"/>
</dbReference>
<dbReference type="InterPro" id="IPR015500">
    <property type="entry name" value="Peptidase_S8_subtilisin-rel"/>
</dbReference>
<dbReference type="SUPFAM" id="SSF54897">
    <property type="entry name" value="Protease propeptides/inhibitors"/>
    <property type="match status" value="1"/>
</dbReference>
<dbReference type="Gene3D" id="3.30.70.80">
    <property type="entry name" value="Peptidase S8 propeptide/proteinase inhibitor I9"/>
    <property type="match status" value="1"/>
</dbReference>
<feature type="domain" description="Peptidase S8/S53" evidence="9">
    <location>
        <begin position="163"/>
        <end position="383"/>
    </location>
</feature>
<comment type="caution">
    <text evidence="11">The sequence shown here is derived from an EMBL/GenBank/DDBJ whole genome shotgun (WGS) entry which is preliminary data.</text>
</comment>
<evidence type="ECO:0000256" key="2">
    <source>
        <dbReference type="ARBA" id="ARBA00022670"/>
    </source>
</evidence>
<evidence type="ECO:0000313" key="11">
    <source>
        <dbReference type="EMBL" id="KAH6685434.1"/>
    </source>
</evidence>
<dbReference type="PROSITE" id="PS00136">
    <property type="entry name" value="SUBTILASE_ASP"/>
    <property type="match status" value="1"/>
</dbReference>
<proteinExistence type="inferred from homology"/>